<dbReference type="KEGG" id="pms:KNP414_04969"/>
<accession>F8FLC6</accession>
<organism evidence="2 3">
    <name type="scientific">Paenibacillus mucilaginosus (strain KNP414)</name>
    <dbReference type="NCBI Taxonomy" id="1036673"/>
    <lineage>
        <taxon>Bacteria</taxon>
        <taxon>Bacillati</taxon>
        <taxon>Bacillota</taxon>
        <taxon>Bacilli</taxon>
        <taxon>Bacillales</taxon>
        <taxon>Paenibacillaceae</taxon>
        <taxon>Paenibacillus</taxon>
    </lineage>
</organism>
<reference evidence="3" key="1">
    <citation type="submission" date="2011-06" db="EMBL/GenBank/DDBJ databases">
        <title>Complete genome sequence of Paenibacillus mucilaginosus KNP414.</title>
        <authorList>
            <person name="Wang J."/>
            <person name="Hu S."/>
            <person name="Hu X."/>
            <person name="Zhang B."/>
            <person name="Dong D."/>
            <person name="Zhang S."/>
            <person name="Zhao K."/>
            <person name="Wu D."/>
        </authorList>
    </citation>
    <scope>NUCLEOTIDE SEQUENCE [LARGE SCALE GENOMIC DNA]</scope>
    <source>
        <strain evidence="3">KNP414</strain>
    </source>
</reference>
<name>F8FLC6_PAEMK</name>
<evidence type="ECO:0000313" key="3">
    <source>
        <dbReference type="Proteomes" id="UP000006620"/>
    </source>
</evidence>
<evidence type="ECO:0008006" key="4">
    <source>
        <dbReference type="Google" id="ProtNLM"/>
    </source>
</evidence>
<reference evidence="2 3" key="2">
    <citation type="journal article" date="2013" name="Genome Announc.">
        <title>Genome Sequence of Growth-Improving Paenibacillus mucilaginosus Strain KNP414.</title>
        <authorList>
            <person name="Lu J.J."/>
            <person name="Wang J.F."/>
            <person name="Hu X.F."/>
        </authorList>
    </citation>
    <scope>NUCLEOTIDE SEQUENCE [LARGE SCALE GENOMIC DNA]</scope>
    <source>
        <strain evidence="2 3">KNP414</strain>
    </source>
</reference>
<protein>
    <recommendedName>
        <fullName evidence="4">DUF1579 domain-containing protein</fullName>
    </recommendedName>
</protein>
<proteinExistence type="predicted"/>
<dbReference type="EMBL" id="CP002869">
    <property type="protein sequence ID" value="AEI43494.1"/>
    <property type="molecule type" value="Genomic_DNA"/>
</dbReference>
<evidence type="ECO:0000313" key="2">
    <source>
        <dbReference type="EMBL" id="AEI43494.1"/>
    </source>
</evidence>
<keyword evidence="1" id="KW-0472">Membrane</keyword>
<dbReference type="PATRIC" id="fig|1036673.3.peg.4584"/>
<gene>
    <name evidence="2" type="ordered locus">KNP414_04969</name>
</gene>
<dbReference type="InterPro" id="IPR011473">
    <property type="entry name" value="DUF1579"/>
</dbReference>
<keyword evidence="1" id="KW-0812">Transmembrane</keyword>
<sequence length="260" mass="28545">MTMKTTLSSIRKAAGGAALRAYGRSAPIRFSLPLILLSVVFIAGCALPGHPSGAQQSTKPGQKNELGLESLSAAAKNEPKQGQQDIPLFVRAGLPGPGHEALKPLEGNWRVEKTIYAVLGTPDNPTVSKDLVSRKTWMADGRYLKDETEGKIGSEKYWRMGLLGYSNIDKRYEWVTVDALNANMMIYQGETGMGPQTTISMSGFFTDQGLLGEENAGKQVGMRTVIKIESEDRHTIELYFTPSGEKEFLLDRSIYTREKP</sequence>
<dbReference type="HOGENOM" id="CLU_1287824_0_0_9"/>
<dbReference type="Pfam" id="PF07617">
    <property type="entry name" value="DUF1579"/>
    <property type="match status" value="1"/>
</dbReference>
<dbReference type="AlphaFoldDB" id="F8FLC6"/>
<dbReference type="Proteomes" id="UP000006620">
    <property type="component" value="Chromosome"/>
</dbReference>
<keyword evidence="1" id="KW-1133">Transmembrane helix</keyword>
<feature type="transmembrane region" description="Helical" evidence="1">
    <location>
        <begin position="30"/>
        <end position="49"/>
    </location>
</feature>
<evidence type="ECO:0000256" key="1">
    <source>
        <dbReference type="SAM" id="Phobius"/>
    </source>
</evidence>